<feature type="domain" description="Plastocyanin-like" evidence="3">
    <location>
        <begin position="80"/>
        <end position="160"/>
    </location>
</feature>
<dbReference type="PANTHER" id="PTHR48267:SF1">
    <property type="entry name" value="BILIRUBIN OXIDASE"/>
    <property type="match status" value="1"/>
</dbReference>
<dbReference type="RefSeq" id="WP_263061440.1">
    <property type="nucleotide sequence ID" value="NZ_JAOUSE010000015.1"/>
</dbReference>
<dbReference type="InterPro" id="IPR008972">
    <property type="entry name" value="Cupredoxin"/>
</dbReference>
<reference evidence="5 6" key="1">
    <citation type="submission" date="2022-10" db="EMBL/GenBank/DDBJ databases">
        <title>Description of Fervidibacillus gen. nov. in the family Fervidibacillaceae fam. nov. with two species, Fervidibacillus albus sp. nov., and Fervidibacillus halotolerans sp. nov., isolated from tidal flat sediments.</title>
        <authorList>
            <person name="Kwon K.K."/>
            <person name="Yang S.-H."/>
        </authorList>
    </citation>
    <scope>NUCLEOTIDE SEQUENCE [LARGE SCALE GENOMIC DNA]</scope>
    <source>
        <strain evidence="5 6">DSM 23332</strain>
    </source>
</reference>
<evidence type="ECO:0000256" key="2">
    <source>
        <dbReference type="ARBA" id="ARBA00022723"/>
    </source>
</evidence>
<comment type="caution">
    <text evidence="5">The sequence shown here is derived from an EMBL/GenBank/DDBJ whole genome shotgun (WGS) entry which is preliminary data.</text>
</comment>
<dbReference type="InterPro" id="IPR002355">
    <property type="entry name" value="Cu_oxidase_Cu_BS"/>
</dbReference>
<dbReference type="PANTHER" id="PTHR48267">
    <property type="entry name" value="CUPREDOXIN SUPERFAMILY PROTEIN"/>
    <property type="match status" value="1"/>
</dbReference>
<dbReference type="SUPFAM" id="SSF49503">
    <property type="entry name" value="Cupredoxins"/>
    <property type="match status" value="3"/>
</dbReference>
<evidence type="ECO:0000313" key="5">
    <source>
        <dbReference type="EMBL" id="MCU9594223.1"/>
    </source>
</evidence>
<dbReference type="CDD" id="cd13867">
    <property type="entry name" value="CuRO_2_CueO_FtsP"/>
    <property type="match status" value="1"/>
</dbReference>
<gene>
    <name evidence="5" type="ORF">OEV82_07110</name>
</gene>
<dbReference type="Pfam" id="PF07731">
    <property type="entry name" value="Cu-oxidase_2"/>
    <property type="match status" value="1"/>
</dbReference>
<accession>A0ABT2WEY7</accession>
<keyword evidence="2" id="KW-0479">Metal-binding</keyword>
<dbReference type="Proteomes" id="UP001208656">
    <property type="component" value="Unassembled WGS sequence"/>
</dbReference>
<dbReference type="EMBL" id="JAOUSE010000015">
    <property type="protein sequence ID" value="MCU9594223.1"/>
    <property type="molecule type" value="Genomic_DNA"/>
</dbReference>
<dbReference type="PROSITE" id="PS00080">
    <property type="entry name" value="MULTICOPPER_OXIDASE2"/>
    <property type="match status" value="1"/>
</dbReference>
<feature type="domain" description="Plastocyanin-like" evidence="4">
    <location>
        <begin position="211"/>
        <end position="333"/>
    </location>
</feature>
<dbReference type="Gene3D" id="2.60.40.420">
    <property type="entry name" value="Cupredoxins - blue copper proteins"/>
    <property type="match status" value="3"/>
</dbReference>
<evidence type="ECO:0000259" key="3">
    <source>
        <dbReference type="Pfam" id="PF00394"/>
    </source>
</evidence>
<evidence type="ECO:0000256" key="1">
    <source>
        <dbReference type="ARBA" id="ARBA00010609"/>
    </source>
</evidence>
<organism evidence="5 6">
    <name type="scientific">Pallidibacillus thermolactis</name>
    <dbReference type="NCBI Taxonomy" id="251051"/>
    <lineage>
        <taxon>Bacteria</taxon>
        <taxon>Bacillati</taxon>
        <taxon>Bacillota</taxon>
        <taxon>Bacilli</taxon>
        <taxon>Bacillales</taxon>
        <taxon>Bacillaceae</taxon>
        <taxon>Pallidibacillus</taxon>
    </lineage>
</organism>
<sequence>MKPAALGNRTGPTTWYHPHLHGKTALHVYRGLAGMFIIDDEESKTLPSNYGVNDIPLINQDKLFSEDGNLIEKTDIEPFGLMGNTILVNGTYDPYLEVKESQIRFRLLNGSNARAYHFGFDDGRTFQLVANDAGLLESPIELDQMMLSPGERGEIVVSFEPGDETIFRSFKGENGIDQNEFELLKIVASDNLKETKEIPKILTKEQKSEVPTNAKVRTFELTMDSKINGKAMDMNRIDEVVHANTTEIWEITNRGWDHNFHIHDAAFRILDINGELPPIYERGRKDTVFIPSGSTVRIAVQFGENTNPSFPLMYHCHLLLHEDEGMMGQFVIVEPRTEDEVPKNLHNNEHNQHH</sequence>
<dbReference type="InterPro" id="IPR045087">
    <property type="entry name" value="Cu-oxidase_fam"/>
</dbReference>
<keyword evidence="6" id="KW-1185">Reference proteome</keyword>
<proteinExistence type="inferred from homology"/>
<dbReference type="Pfam" id="PF00394">
    <property type="entry name" value="Cu-oxidase"/>
    <property type="match status" value="1"/>
</dbReference>
<name>A0ABT2WEY7_9BACI</name>
<comment type="similarity">
    <text evidence="1">Belongs to the multicopper oxidase family.</text>
</comment>
<protein>
    <submittedName>
        <fullName evidence="5">Multicopper oxidase domain-containing protein</fullName>
    </submittedName>
</protein>
<evidence type="ECO:0000313" key="6">
    <source>
        <dbReference type="Proteomes" id="UP001208656"/>
    </source>
</evidence>
<dbReference type="CDD" id="cd13890">
    <property type="entry name" value="CuRO_3_CueO_FtsP"/>
    <property type="match status" value="1"/>
</dbReference>
<evidence type="ECO:0000259" key="4">
    <source>
        <dbReference type="Pfam" id="PF07731"/>
    </source>
</evidence>
<dbReference type="InterPro" id="IPR011706">
    <property type="entry name" value="Cu-oxidase_C"/>
</dbReference>
<dbReference type="InterPro" id="IPR001117">
    <property type="entry name" value="Cu-oxidase_2nd"/>
</dbReference>